<evidence type="ECO:0000313" key="11">
    <source>
        <dbReference type="Proteomes" id="UP000236319"/>
    </source>
</evidence>
<dbReference type="PANTHER" id="PTHR28118">
    <property type="entry name" value="POLYNUCLEOTIDE 5'-TRIPHOSPHATASE-RELATED"/>
    <property type="match status" value="1"/>
</dbReference>
<dbReference type="SUPFAM" id="SSF55154">
    <property type="entry name" value="CYTH-like phosphatases"/>
    <property type="match status" value="1"/>
</dbReference>
<evidence type="ECO:0000256" key="1">
    <source>
        <dbReference type="ARBA" id="ARBA00001946"/>
    </source>
</evidence>
<dbReference type="OrthoDB" id="272147at2759"/>
<name>A0A2H6K9Q5_9APIC</name>
<gene>
    <name evidence="10" type="ORF">BOVATA_012200</name>
</gene>
<dbReference type="Gene3D" id="3.20.100.10">
    <property type="entry name" value="mRNA triphosphatase Cet1-like"/>
    <property type="match status" value="1"/>
</dbReference>
<dbReference type="InterPro" id="IPR040343">
    <property type="entry name" value="Cet1/Ctl1"/>
</dbReference>
<dbReference type="VEuPathDB" id="PiroplasmaDB:BOVATA_012200"/>
<dbReference type="GeneID" id="39873497"/>
<evidence type="ECO:0000256" key="4">
    <source>
        <dbReference type="ARBA" id="ARBA00022664"/>
    </source>
</evidence>
<keyword evidence="6" id="KW-0539">Nucleus</keyword>
<comment type="caution">
    <text evidence="10">The sequence shown here is derived from an EMBL/GenBank/DDBJ whole genome shotgun (WGS) entry which is preliminary data.</text>
</comment>
<dbReference type="PANTHER" id="PTHR28118:SF1">
    <property type="entry name" value="POLYNUCLEOTIDE 5'-TRIPHOSPHATASE CTL1-RELATED"/>
    <property type="match status" value="1"/>
</dbReference>
<dbReference type="InterPro" id="IPR037009">
    <property type="entry name" value="mRNA_triPase_Cet1_sf"/>
</dbReference>
<keyword evidence="4" id="KW-0507">mRNA processing</keyword>
<dbReference type="EC" id="3.6.1.74" evidence="7"/>
<evidence type="ECO:0000259" key="9">
    <source>
        <dbReference type="Pfam" id="PF02940"/>
    </source>
</evidence>
<evidence type="ECO:0000256" key="3">
    <source>
        <dbReference type="ARBA" id="ARBA00006345"/>
    </source>
</evidence>
<feature type="domain" description="mRNA triphosphatase Cet1-like" evidence="9">
    <location>
        <begin position="52"/>
        <end position="168"/>
    </location>
</feature>
<evidence type="ECO:0000256" key="6">
    <source>
        <dbReference type="ARBA" id="ARBA00023242"/>
    </source>
</evidence>
<proteinExistence type="inferred from homology"/>
<evidence type="ECO:0000256" key="2">
    <source>
        <dbReference type="ARBA" id="ARBA00004123"/>
    </source>
</evidence>
<dbReference type="GO" id="GO:0140818">
    <property type="term" value="F:mRNA 5'-triphosphate monophosphatase activity"/>
    <property type="evidence" value="ECO:0007669"/>
    <property type="project" value="UniProtKB-EC"/>
</dbReference>
<comment type="catalytic activity">
    <reaction evidence="8">
        <text>a 5'-end triphospho-ribonucleoside in mRNA + H2O = a 5'-end diphospho-ribonucleoside in mRNA + phosphate + H(+)</text>
        <dbReference type="Rhea" id="RHEA:67004"/>
        <dbReference type="Rhea" id="RHEA-COMP:17164"/>
        <dbReference type="Rhea" id="RHEA-COMP:17165"/>
        <dbReference type="ChEBI" id="CHEBI:15377"/>
        <dbReference type="ChEBI" id="CHEBI:15378"/>
        <dbReference type="ChEBI" id="CHEBI:43474"/>
        <dbReference type="ChEBI" id="CHEBI:167616"/>
        <dbReference type="ChEBI" id="CHEBI:167618"/>
        <dbReference type="EC" id="3.6.1.74"/>
    </reaction>
    <physiologicalReaction direction="left-to-right" evidence="8">
        <dbReference type="Rhea" id="RHEA:67005"/>
    </physiologicalReaction>
</comment>
<protein>
    <recommendedName>
        <fullName evidence="7">mRNA 5'-phosphatase</fullName>
        <ecNumber evidence="7">3.6.1.74</ecNumber>
    </recommendedName>
</protein>
<sequence length="415" mass="45673">MVAECTDTIAGSSAVGCDVVASRLAERLDSLSLDGPLADALRNGDFDATAGAARCELEIEVRLGSIKNTYDGQRFTLPLETDALLSERASVRFQSSVSSGQFQAASGFLKQIAEISDDRLDWQTQMGVLTFDRFFKLPEYDESVRISVPQNQTTARAKTFEAIRKVKLLTWNVSTGSASRESQLGDDSGETGDQEHLDYRVAVNLEYRVPVRELPSTSSATTRRKKSRNTFIHSEAHVRFDLTQVQTVGNDSSGGDDGPCQYEVEAELLGAVVLDVLKREAIPQSERLQRLKYHCSTLVNAVKHLRDIIMRGDTYSDPGTAMVGGIMSTKLGLCDLRVAQQGNVEVSKYRKEVSPQLPLIGDYLFRAVTPALEKGLVKRQKASPYREHLAEIPGPFVILDGGPEEGKRVVLSRRT</sequence>
<dbReference type="CDD" id="cd07470">
    <property type="entry name" value="CYTH-like_mRNA_RTPase"/>
    <property type="match status" value="1"/>
</dbReference>
<dbReference type="GO" id="GO:0006397">
    <property type="term" value="P:mRNA processing"/>
    <property type="evidence" value="ECO:0007669"/>
    <property type="project" value="UniProtKB-KW"/>
</dbReference>
<evidence type="ECO:0000256" key="7">
    <source>
        <dbReference type="ARBA" id="ARBA00035028"/>
    </source>
</evidence>
<dbReference type="RefSeq" id="XP_028865970.1">
    <property type="nucleotide sequence ID" value="XM_029010137.1"/>
</dbReference>
<dbReference type="Proteomes" id="UP000236319">
    <property type="component" value="Unassembled WGS sequence"/>
</dbReference>
<dbReference type="GO" id="GO:0004651">
    <property type="term" value="F:polynucleotide 5'-phosphatase activity"/>
    <property type="evidence" value="ECO:0007669"/>
    <property type="project" value="InterPro"/>
</dbReference>
<evidence type="ECO:0000256" key="5">
    <source>
        <dbReference type="ARBA" id="ARBA00022801"/>
    </source>
</evidence>
<evidence type="ECO:0000256" key="8">
    <source>
        <dbReference type="ARBA" id="ARBA00047740"/>
    </source>
</evidence>
<dbReference type="GO" id="GO:0005634">
    <property type="term" value="C:nucleus"/>
    <property type="evidence" value="ECO:0007669"/>
    <property type="project" value="UniProtKB-SubCell"/>
</dbReference>
<dbReference type="Pfam" id="PF02940">
    <property type="entry name" value="mRNA_triPase"/>
    <property type="match status" value="2"/>
</dbReference>
<comment type="subcellular location">
    <subcellularLocation>
        <location evidence="2">Nucleus</location>
    </subcellularLocation>
</comment>
<comment type="cofactor">
    <cofactor evidence="1">
        <name>Mg(2+)</name>
        <dbReference type="ChEBI" id="CHEBI:18420"/>
    </cofactor>
</comment>
<dbReference type="InterPro" id="IPR004206">
    <property type="entry name" value="mRNA_triPase_Cet1"/>
</dbReference>
<organism evidence="10 11">
    <name type="scientific">Babesia ovata</name>
    <dbReference type="NCBI Taxonomy" id="189622"/>
    <lineage>
        <taxon>Eukaryota</taxon>
        <taxon>Sar</taxon>
        <taxon>Alveolata</taxon>
        <taxon>Apicomplexa</taxon>
        <taxon>Aconoidasida</taxon>
        <taxon>Piroplasmida</taxon>
        <taxon>Babesiidae</taxon>
        <taxon>Babesia</taxon>
    </lineage>
</organism>
<dbReference type="EMBL" id="BDSA01000001">
    <property type="protein sequence ID" value="GBE59727.1"/>
    <property type="molecule type" value="Genomic_DNA"/>
</dbReference>
<keyword evidence="5" id="KW-0378">Hydrolase</keyword>
<comment type="similarity">
    <text evidence="3">Belongs to the fungal TPase family.</text>
</comment>
<evidence type="ECO:0000313" key="10">
    <source>
        <dbReference type="EMBL" id="GBE59727.1"/>
    </source>
</evidence>
<reference evidence="10 11" key="1">
    <citation type="journal article" date="2017" name="BMC Genomics">
        <title>Whole-genome assembly of Babesia ovata and comparative genomics between closely related pathogens.</title>
        <authorList>
            <person name="Yamagishi J."/>
            <person name="Asada M."/>
            <person name="Hakimi H."/>
            <person name="Tanaka T.Q."/>
            <person name="Sugimoto C."/>
            <person name="Kawazu S."/>
        </authorList>
    </citation>
    <scope>NUCLEOTIDE SEQUENCE [LARGE SCALE GENOMIC DNA]</scope>
    <source>
        <strain evidence="10 11">Miyake</strain>
    </source>
</reference>
<dbReference type="InterPro" id="IPR033469">
    <property type="entry name" value="CYTH-like_dom_sf"/>
</dbReference>
<feature type="domain" description="mRNA triphosphatase Cet1-like" evidence="9">
    <location>
        <begin position="195"/>
        <end position="268"/>
    </location>
</feature>
<accession>A0A2H6K9Q5</accession>
<keyword evidence="11" id="KW-1185">Reference proteome</keyword>
<dbReference type="AlphaFoldDB" id="A0A2H6K9Q5"/>